<dbReference type="EMBL" id="CAKASE010000064">
    <property type="protein sequence ID" value="CAG9569822.1"/>
    <property type="molecule type" value="Genomic_DNA"/>
</dbReference>
<accession>A0A8J2VWL1</accession>
<evidence type="ECO:0000313" key="2">
    <source>
        <dbReference type="EMBL" id="CAG9569822.1"/>
    </source>
</evidence>
<gene>
    <name evidence="2" type="ORF">DCHRY22_LOCUS9022</name>
</gene>
<proteinExistence type="predicted"/>
<protein>
    <submittedName>
        <fullName evidence="2">(African queen) hypothetical protein</fullName>
    </submittedName>
</protein>
<sequence length="92" mass="11595">MPPRKKLSREERLEKKRLAERLRYQRIKNDPERYSQQKEKEKKKYERKKEKGTIKTVNQMTPREQRKARKIWRERAKQRRRRLALQHIGIEI</sequence>
<feature type="region of interest" description="Disordered" evidence="1">
    <location>
        <begin position="22"/>
        <end position="55"/>
    </location>
</feature>
<dbReference type="AlphaFoldDB" id="A0A8J2VWL1"/>
<dbReference type="Proteomes" id="UP000789524">
    <property type="component" value="Unassembled WGS sequence"/>
</dbReference>
<comment type="caution">
    <text evidence="2">The sequence shown here is derived from an EMBL/GenBank/DDBJ whole genome shotgun (WGS) entry which is preliminary data.</text>
</comment>
<organism evidence="2 3">
    <name type="scientific">Danaus chrysippus</name>
    <name type="common">African queen</name>
    <dbReference type="NCBI Taxonomy" id="151541"/>
    <lineage>
        <taxon>Eukaryota</taxon>
        <taxon>Metazoa</taxon>
        <taxon>Ecdysozoa</taxon>
        <taxon>Arthropoda</taxon>
        <taxon>Hexapoda</taxon>
        <taxon>Insecta</taxon>
        <taxon>Pterygota</taxon>
        <taxon>Neoptera</taxon>
        <taxon>Endopterygota</taxon>
        <taxon>Lepidoptera</taxon>
        <taxon>Glossata</taxon>
        <taxon>Ditrysia</taxon>
        <taxon>Papilionoidea</taxon>
        <taxon>Nymphalidae</taxon>
        <taxon>Danainae</taxon>
        <taxon>Danaini</taxon>
        <taxon>Danaina</taxon>
        <taxon>Danaus</taxon>
        <taxon>Anosia</taxon>
    </lineage>
</organism>
<keyword evidence="3" id="KW-1185">Reference proteome</keyword>
<evidence type="ECO:0000256" key="1">
    <source>
        <dbReference type="SAM" id="MobiDB-lite"/>
    </source>
</evidence>
<name>A0A8J2VWL1_9NEOP</name>
<feature type="compositionally biased region" description="Basic and acidic residues" evidence="1">
    <location>
        <begin position="22"/>
        <end position="53"/>
    </location>
</feature>
<evidence type="ECO:0000313" key="3">
    <source>
        <dbReference type="Proteomes" id="UP000789524"/>
    </source>
</evidence>
<reference evidence="2" key="1">
    <citation type="submission" date="2021-09" db="EMBL/GenBank/DDBJ databases">
        <authorList>
            <person name="Martin H S."/>
        </authorList>
    </citation>
    <scope>NUCLEOTIDE SEQUENCE</scope>
</reference>